<reference evidence="2 3" key="1">
    <citation type="submission" date="2024-02" db="EMBL/GenBank/DDBJ databases">
        <title>De novo assembly and annotation of 12 fungi associated with fruit tree decline syndrome in Ontario, Canada.</title>
        <authorList>
            <person name="Sulman M."/>
            <person name="Ellouze W."/>
            <person name="Ilyukhin E."/>
        </authorList>
    </citation>
    <scope>NUCLEOTIDE SEQUENCE [LARGE SCALE GENOMIC DNA]</scope>
    <source>
        <strain evidence="2 3">M97-236</strain>
    </source>
</reference>
<evidence type="ECO:0000313" key="3">
    <source>
        <dbReference type="Proteomes" id="UP001521222"/>
    </source>
</evidence>
<sequence length="72" mass="8009">MTLEAALKQKTEAEREAKRTDAIRDETSHASYSSARALETVLKSVAGIMVYISKQHDTDTVCLGKLADYFDE</sequence>
<gene>
    <name evidence="2" type="ORF">SLS59_003620</name>
</gene>
<evidence type="ECO:0000256" key="1">
    <source>
        <dbReference type="SAM" id="MobiDB-lite"/>
    </source>
</evidence>
<dbReference type="EMBL" id="JAKIXB020000010">
    <property type="protein sequence ID" value="KAL1604428.1"/>
    <property type="molecule type" value="Genomic_DNA"/>
</dbReference>
<feature type="compositionally biased region" description="Basic and acidic residues" evidence="1">
    <location>
        <begin position="7"/>
        <end position="28"/>
    </location>
</feature>
<evidence type="ECO:0000313" key="2">
    <source>
        <dbReference type="EMBL" id="KAL1604428.1"/>
    </source>
</evidence>
<feature type="region of interest" description="Disordered" evidence="1">
    <location>
        <begin position="1"/>
        <end position="30"/>
    </location>
</feature>
<protein>
    <submittedName>
        <fullName evidence="2">Uncharacterized protein</fullName>
    </submittedName>
</protein>
<organism evidence="2 3">
    <name type="scientific">Nothophoma quercina</name>
    <dbReference type="NCBI Taxonomy" id="749835"/>
    <lineage>
        <taxon>Eukaryota</taxon>
        <taxon>Fungi</taxon>
        <taxon>Dikarya</taxon>
        <taxon>Ascomycota</taxon>
        <taxon>Pezizomycotina</taxon>
        <taxon>Dothideomycetes</taxon>
        <taxon>Pleosporomycetidae</taxon>
        <taxon>Pleosporales</taxon>
        <taxon>Pleosporineae</taxon>
        <taxon>Didymellaceae</taxon>
        <taxon>Nothophoma</taxon>
    </lineage>
</organism>
<name>A0ABR3RJG1_9PLEO</name>
<comment type="caution">
    <text evidence="2">The sequence shown here is derived from an EMBL/GenBank/DDBJ whole genome shotgun (WGS) entry which is preliminary data.</text>
</comment>
<proteinExistence type="predicted"/>
<accession>A0ABR3RJG1</accession>
<keyword evidence="3" id="KW-1185">Reference proteome</keyword>
<dbReference type="Proteomes" id="UP001521222">
    <property type="component" value="Unassembled WGS sequence"/>
</dbReference>